<name>A0A7C9JSG7_9GAMM</name>
<dbReference type="EMBL" id="JAAEHK010000009">
    <property type="protein sequence ID" value="NDL70504.1"/>
    <property type="molecule type" value="Genomic_DNA"/>
</dbReference>
<evidence type="ECO:0000313" key="1">
    <source>
        <dbReference type="EMBL" id="NDL70504.1"/>
    </source>
</evidence>
<sequence>MIKIVGGIIFGLAALGAYMGYGYVVDRYGDNPKLAAALLDNCDYNWRQLVKSPSSYALNKAQIYVGGPHANSDAELYLSKNEIYAHEVSEGRAEYLPMLVELKFESQNSFGTSISNSARCRYAAIGYEDGYVSHASLVALSSNMTLIRNPFIYEDENLLRWIDISDDVDDHESFFNYFKRFSAEVRTRFF</sequence>
<protein>
    <submittedName>
        <fullName evidence="1">Uncharacterized protein</fullName>
    </submittedName>
</protein>
<dbReference type="RefSeq" id="WP_162218395.1">
    <property type="nucleotide sequence ID" value="NZ_JAAEHK010000009.1"/>
</dbReference>
<proteinExistence type="predicted"/>
<comment type="caution">
    <text evidence="1">The sequence shown here is derived from an EMBL/GenBank/DDBJ whole genome shotgun (WGS) entry which is preliminary data.</text>
</comment>
<dbReference type="Proteomes" id="UP000480312">
    <property type="component" value="Unassembled WGS sequence"/>
</dbReference>
<organism evidence="1 2">
    <name type="scientific">Vreelandella alkaliphila</name>
    <dbReference type="NCBI Taxonomy" id="272774"/>
    <lineage>
        <taxon>Bacteria</taxon>
        <taxon>Pseudomonadati</taxon>
        <taxon>Pseudomonadota</taxon>
        <taxon>Gammaproteobacteria</taxon>
        <taxon>Oceanospirillales</taxon>
        <taxon>Halomonadaceae</taxon>
        <taxon>Vreelandella</taxon>
    </lineage>
</organism>
<dbReference type="AlphaFoldDB" id="A0A7C9JSG7"/>
<accession>A0A7C9JSG7</accession>
<reference evidence="1 2" key="1">
    <citation type="submission" date="2020-01" db="EMBL/GenBank/DDBJ databases">
        <title>Whole genome sequencing of Halomonas alkaliphila strain LS44.</title>
        <authorList>
            <person name="Kumar S."/>
            <person name="Paul D."/>
            <person name="Shouche Y."/>
            <person name="Suryavanshi M.V."/>
        </authorList>
    </citation>
    <scope>NUCLEOTIDE SEQUENCE [LARGE SCALE GENOMIC DNA]</scope>
    <source>
        <strain evidence="1 2">LS44</strain>
    </source>
</reference>
<evidence type="ECO:0000313" key="2">
    <source>
        <dbReference type="Proteomes" id="UP000480312"/>
    </source>
</evidence>
<gene>
    <name evidence="1" type="ORF">GPL32_08270</name>
</gene>